<name>A0AAP0RXH9_LIQFO</name>
<keyword evidence="6" id="KW-1185">Reference proteome</keyword>
<comment type="caution">
    <text evidence="5">The sequence shown here is derived from an EMBL/GenBank/DDBJ whole genome shotgun (WGS) entry which is preliminary data.</text>
</comment>
<dbReference type="SUPFAM" id="SSF100897">
    <property type="entry name" value="Plant proteinase inhibitors"/>
    <property type="match status" value="1"/>
</dbReference>
<evidence type="ECO:0000256" key="3">
    <source>
        <dbReference type="ARBA" id="ARBA00022900"/>
    </source>
</evidence>
<evidence type="ECO:0000256" key="2">
    <source>
        <dbReference type="ARBA" id="ARBA00022690"/>
    </source>
</evidence>
<dbReference type="AlphaFoldDB" id="A0AAP0RXH9"/>
<evidence type="ECO:0000256" key="1">
    <source>
        <dbReference type="ARBA" id="ARBA00007766"/>
    </source>
</evidence>
<evidence type="ECO:0000313" key="6">
    <source>
        <dbReference type="Proteomes" id="UP001415857"/>
    </source>
</evidence>
<sequence>MAGNMKSLAMVLLIVYGMALLGGTHKSYGAVAKACPLYCLDVKYMTCNSSGTEKLTGRCNCCLAPKPCTLHLVGGSEVHCN</sequence>
<dbReference type="Proteomes" id="UP001415857">
    <property type="component" value="Unassembled WGS sequence"/>
</dbReference>
<feature type="signal peptide" evidence="4">
    <location>
        <begin position="1"/>
        <end position="19"/>
    </location>
</feature>
<dbReference type="PANTHER" id="PTHR33832">
    <property type="entry name" value="SERINE-TYPE ENDOPEPTIDASE INHIBITOR"/>
    <property type="match status" value="1"/>
</dbReference>
<protein>
    <submittedName>
        <fullName evidence="5">Uncharacterized protein</fullName>
    </submittedName>
</protein>
<reference evidence="5 6" key="1">
    <citation type="journal article" date="2024" name="Plant J.">
        <title>Genome sequences and population genomics reveal climatic adaptation and genomic divergence between two closely related sweetgum species.</title>
        <authorList>
            <person name="Xu W.Q."/>
            <person name="Ren C.Q."/>
            <person name="Zhang X.Y."/>
            <person name="Comes H.P."/>
            <person name="Liu X.H."/>
            <person name="Li Y.G."/>
            <person name="Kettle C.J."/>
            <person name="Jalonen R."/>
            <person name="Gaisberger H."/>
            <person name="Ma Y.Z."/>
            <person name="Qiu Y.X."/>
        </authorList>
    </citation>
    <scope>NUCLEOTIDE SEQUENCE [LARGE SCALE GENOMIC DNA]</scope>
    <source>
        <strain evidence="5">Hangzhou</strain>
    </source>
</reference>
<dbReference type="GO" id="GO:0004867">
    <property type="term" value="F:serine-type endopeptidase inhibitor activity"/>
    <property type="evidence" value="ECO:0007669"/>
    <property type="project" value="UniProtKB-KW"/>
</dbReference>
<dbReference type="PANTHER" id="PTHR33832:SF15">
    <property type="entry name" value="SERINE-TYPE ENDOPEPTIDASE INHIBITOR"/>
    <property type="match status" value="1"/>
</dbReference>
<comment type="similarity">
    <text evidence="1">Belongs to the protease inhibitor I20 (potato type II proteinase inhibitor) family.</text>
</comment>
<dbReference type="EMBL" id="JBBPBK010000004">
    <property type="protein sequence ID" value="KAK9286229.1"/>
    <property type="molecule type" value="Genomic_DNA"/>
</dbReference>
<dbReference type="InterPro" id="IPR003465">
    <property type="entry name" value="Prot_inh_I20"/>
</dbReference>
<dbReference type="Pfam" id="PF02428">
    <property type="entry name" value="Prot_inhib_II"/>
    <property type="match status" value="1"/>
</dbReference>
<organism evidence="5 6">
    <name type="scientific">Liquidambar formosana</name>
    <name type="common">Formosan gum</name>
    <dbReference type="NCBI Taxonomy" id="63359"/>
    <lineage>
        <taxon>Eukaryota</taxon>
        <taxon>Viridiplantae</taxon>
        <taxon>Streptophyta</taxon>
        <taxon>Embryophyta</taxon>
        <taxon>Tracheophyta</taxon>
        <taxon>Spermatophyta</taxon>
        <taxon>Magnoliopsida</taxon>
        <taxon>eudicotyledons</taxon>
        <taxon>Gunneridae</taxon>
        <taxon>Pentapetalae</taxon>
        <taxon>Saxifragales</taxon>
        <taxon>Altingiaceae</taxon>
        <taxon>Liquidambar</taxon>
    </lineage>
</organism>
<keyword evidence="2" id="KW-0646">Protease inhibitor</keyword>
<evidence type="ECO:0000256" key="4">
    <source>
        <dbReference type="SAM" id="SignalP"/>
    </source>
</evidence>
<dbReference type="Gene3D" id="3.30.60.30">
    <property type="match status" value="1"/>
</dbReference>
<evidence type="ECO:0000313" key="5">
    <source>
        <dbReference type="EMBL" id="KAK9286229.1"/>
    </source>
</evidence>
<accession>A0AAP0RXH9</accession>
<feature type="chain" id="PRO_5042923234" evidence="4">
    <location>
        <begin position="20"/>
        <end position="81"/>
    </location>
</feature>
<gene>
    <name evidence="5" type="ORF">L1049_014615</name>
</gene>
<keyword evidence="3" id="KW-0722">Serine protease inhibitor</keyword>
<keyword evidence="4" id="KW-0732">Signal</keyword>
<dbReference type="InterPro" id="IPR051391">
    <property type="entry name" value="Protease_inhibitor_I20"/>
</dbReference>
<proteinExistence type="inferred from homology"/>